<dbReference type="RefSeq" id="WP_381831411.1">
    <property type="nucleotide sequence ID" value="NZ_JBHTCF010000006.1"/>
</dbReference>
<gene>
    <name evidence="6" type="ORF">ACFQVC_17805</name>
</gene>
<evidence type="ECO:0000313" key="6">
    <source>
        <dbReference type="EMBL" id="MFC7306066.1"/>
    </source>
</evidence>
<evidence type="ECO:0000256" key="2">
    <source>
        <dbReference type="ARBA" id="ARBA00023125"/>
    </source>
</evidence>
<dbReference type="SMART" id="SM00345">
    <property type="entry name" value="HTH_GNTR"/>
    <property type="match status" value="1"/>
</dbReference>
<keyword evidence="3" id="KW-0804">Transcription</keyword>
<dbReference type="PANTHER" id="PTHR44846:SF17">
    <property type="entry name" value="GNTR-FAMILY TRANSCRIPTIONAL REGULATOR"/>
    <property type="match status" value="1"/>
</dbReference>
<accession>A0ABW2JKG3</accession>
<keyword evidence="7" id="KW-1185">Reference proteome</keyword>
<evidence type="ECO:0000256" key="3">
    <source>
        <dbReference type="ARBA" id="ARBA00023163"/>
    </source>
</evidence>
<dbReference type="PANTHER" id="PTHR44846">
    <property type="entry name" value="MANNOSYL-D-GLYCERATE TRANSPORT/METABOLISM SYSTEM REPRESSOR MNGR-RELATED"/>
    <property type="match status" value="1"/>
</dbReference>
<sequence length="130" mass="14387">MTPHAESPPYRKVAAELRRQIRAGRYKPGERVPSSRDLEAEYGIANMTARSALRVLADEGLVYNVTGRGNFVSDPLPAGPSADEQAESGAERMHSAEYEELSARLDQISAAVDEMREVFERLATITQPRK</sequence>
<dbReference type="CDD" id="cd07377">
    <property type="entry name" value="WHTH_GntR"/>
    <property type="match status" value="1"/>
</dbReference>
<dbReference type="InterPro" id="IPR050679">
    <property type="entry name" value="Bact_HTH_transcr_reg"/>
</dbReference>
<reference evidence="7" key="1">
    <citation type="journal article" date="2019" name="Int. J. Syst. Evol. Microbiol.">
        <title>The Global Catalogue of Microorganisms (GCM) 10K type strain sequencing project: providing services to taxonomists for standard genome sequencing and annotation.</title>
        <authorList>
            <consortium name="The Broad Institute Genomics Platform"/>
            <consortium name="The Broad Institute Genome Sequencing Center for Infectious Disease"/>
            <person name="Wu L."/>
            <person name="Ma J."/>
        </authorList>
    </citation>
    <scope>NUCLEOTIDE SEQUENCE [LARGE SCALE GENOMIC DNA]</scope>
    <source>
        <strain evidence="7">SYNS20</strain>
    </source>
</reference>
<dbReference type="InterPro" id="IPR036390">
    <property type="entry name" value="WH_DNA-bd_sf"/>
</dbReference>
<dbReference type="PRINTS" id="PR00035">
    <property type="entry name" value="HTHGNTR"/>
</dbReference>
<feature type="domain" description="HTH gntR-type" evidence="5">
    <location>
        <begin position="7"/>
        <end position="75"/>
    </location>
</feature>
<protein>
    <submittedName>
        <fullName evidence="6">GntR family transcriptional regulator</fullName>
    </submittedName>
</protein>
<evidence type="ECO:0000256" key="4">
    <source>
        <dbReference type="SAM" id="MobiDB-lite"/>
    </source>
</evidence>
<dbReference type="EMBL" id="JBHTCF010000006">
    <property type="protein sequence ID" value="MFC7306066.1"/>
    <property type="molecule type" value="Genomic_DNA"/>
</dbReference>
<dbReference type="Pfam" id="PF00392">
    <property type="entry name" value="GntR"/>
    <property type="match status" value="1"/>
</dbReference>
<evidence type="ECO:0000256" key="1">
    <source>
        <dbReference type="ARBA" id="ARBA00023015"/>
    </source>
</evidence>
<comment type="caution">
    <text evidence="6">The sequence shown here is derived from an EMBL/GenBank/DDBJ whole genome shotgun (WGS) entry which is preliminary data.</text>
</comment>
<proteinExistence type="predicted"/>
<keyword evidence="1" id="KW-0805">Transcription regulation</keyword>
<dbReference type="InterPro" id="IPR000524">
    <property type="entry name" value="Tscrpt_reg_HTH_GntR"/>
</dbReference>
<organism evidence="6 7">
    <name type="scientific">Streptomyces monticola</name>
    <dbReference type="NCBI Taxonomy" id="2666263"/>
    <lineage>
        <taxon>Bacteria</taxon>
        <taxon>Bacillati</taxon>
        <taxon>Actinomycetota</taxon>
        <taxon>Actinomycetes</taxon>
        <taxon>Kitasatosporales</taxon>
        <taxon>Streptomycetaceae</taxon>
        <taxon>Streptomyces</taxon>
    </lineage>
</organism>
<keyword evidence="2" id="KW-0238">DNA-binding</keyword>
<evidence type="ECO:0000313" key="7">
    <source>
        <dbReference type="Proteomes" id="UP001596523"/>
    </source>
</evidence>
<feature type="region of interest" description="Disordered" evidence="4">
    <location>
        <begin position="72"/>
        <end position="97"/>
    </location>
</feature>
<dbReference type="InterPro" id="IPR036388">
    <property type="entry name" value="WH-like_DNA-bd_sf"/>
</dbReference>
<dbReference type="Proteomes" id="UP001596523">
    <property type="component" value="Unassembled WGS sequence"/>
</dbReference>
<evidence type="ECO:0000259" key="5">
    <source>
        <dbReference type="PROSITE" id="PS50949"/>
    </source>
</evidence>
<dbReference type="Gene3D" id="1.10.10.10">
    <property type="entry name" value="Winged helix-like DNA-binding domain superfamily/Winged helix DNA-binding domain"/>
    <property type="match status" value="1"/>
</dbReference>
<dbReference type="PROSITE" id="PS50949">
    <property type="entry name" value="HTH_GNTR"/>
    <property type="match status" value="1"/>
</dbReference>
<name>A0ABW2JKG3_9ACTN</name>
<dbReference type="SUPFAM" id="SSF46785">
    <property type="entry name" value="Winged helix' DNA-binding domain"/>
    <property type="match status" value="1"/>
</dbReference>